<evidence type="ECO:0000313" key="1">
    <source>
        <dbReference type="Proteomes" id="UP000887579"/>
    </source>
</evidence>
<organism evidence="1 2">
    <name type="scientific">Panagrolaimus sp. ES5</name>
    <dbReference type="NCBI Taxonomy" id="591445"/>
    <lineage>
        <taxon>Eukaryota</taxon>
        <taxon>Metazoa</taxon>
        <taxon>Ecdysozoa</taxon>
        <taxon>Nematoda</taxon>
        <taxon>Chromadorea</taxon>
        <taxon>Rhabditida</taxon>
        <taxon>Tylenchina</taxon>
        <taxon>Panagrolaimomorpha</taxon>
        <taxon>Panagrolaimoidea</taxon>
        <taxon>Panagrolaimidae</taxon>
        <taxon>Panagrolaimus</taxon>
    </lineage>
</organism>
<reference evidence="2" key="1">
    <citation type="submission" date="2022-11" db="UniProtKB">
        <authorList>
            <consortium name="WormBaseParasite"/>
        </authorList>
    </citation>
    <scope>IDENTIFICATION</scope>
</reference>
<proteinExistence type="predicted"/>
<sequence>MDFKIFNIISYFFKFNQAPKMKDLWDTLQEQAGPLLTYSGFRHVILVYNYGFTECNIVS</sequence>
<dbReference type="WBParaSite" id="ES5_v2.g30180.t1">
    <property type="protein sequence ID" value="ES5_v2.g30180.t1"/>
    <property type="gene ID" value="ES5_v2.g30180"/>
</dbReference>
<dbReference type="Proteomes" id="UP000887579">
    <property type="component" value="Unplaced"/>
</dbReference>
<evidence type="ECO:0000313" key="2">
    <source>
        <dbReference type="WBParaSite" id="ES5_v2.g30180.t1"/>
    </source>
</evidence>
<name>A0AC34GKG9_9BILA</name>
<accession>A0AC34GKG9</accession>
<protein>
    <submittedName>
        <fullName evidence="2">Uncharacterized protein</fullName>
    </submittedName>
</protein>